<comment type="caution">
    <text evidence="2">The sequence shown here is derived from an EMBL/GenBank/DDBJ whole genome shotgun (WGS) entry which is preliminary data.</text>
</comment>
<dbReference type="PANTHER" id="PTHR11012:SF30">
    <property type="entry name" value="PROTEIN KINASE-LIKE DOMAIN-CONTAINING"/>
    <property type="match status" value="1"/>
</dbReference>
<dbReference type="PANTHER" id="PTHR11012">
    <property type="entry name" value="PROTEIN KINASE-LIKE DOMAIN-CONTAINING"/>
    <property type="match status" value="1"/>
</dbReference>
<reference evidence="2" key="1">
    <citation type="journal article" date="2023" name="G3 (Bethesda)">
        <title>Whole genome assemblies of Zophobas morio and Tenebrio molitor.</title>
        <authorList>
            <person name="Kaur S."/>
            <person name="Stinson S.A."/>
            <person name="diCenzo G.C."/>
        </authorList>
    </citation>
    <scope>NUCLEOTIDE SEQUENCE</scope>
    <source>
        <strain evidence="2">QUZm001</strain>
    </source>
</reference>
<dbReference type="InterPro" id="IPR011009">
    <property type="entry name" value="Kinase-like_dom_sf"/>
</dbReference>
<name>A0AA38MT45_9CUCU</name>
<proteinExistence type="predicted"/>
<evidence type="ECO:0000259" key="1">
    <source>
        <dbReference type="SMART" id="SM00587"/>
    </source>
</evidence>
<dbReference type="InterPro" id="IPR015897">
    <property type="entry name" value="CHK_kinase-like"/>
</dbReference>
<evidence type="ECO:0000313" key="2">
    <source>
        <dbReference type="EMBL" id="KAJ3666351.1"/>
    </source>
</evidence>
<protein>
    <recommendedName>
        <fullName evidence="1">CHK kinase-like domain-containing protein</fullName>
    </recommendedName>
</protein>
<feature type="domain" description="CHK kinase-like" evidence="1">
    <location>
        <begin position="126"/>
        <end position="317"/>
    </location>
</feature>
<gene>
    <name evidence="2" type="ORF">Zmor_001798</name>
</gene>
<dbReference type="SMART" id="SM00587">
    <property type="entry name" value="CHK"/>
    <property type="match status" value="1"/>
</dbReference>
<organism evidence="2 3">
    <name type="scientific">Zophobas morio</name>
    <dbReference type="NCBI Taxonomy" id="2755281"/>
    <lineage>
        <taxon>Eukaryota</taxon>
        <taxon>Metazoa</taxon>
        <taxon>Ecdysozoa</taxon>
        <taxon>Arthropoda</taxon>
        <taxon>Hexapoda</taxon>
        <taxon>Insecta</taxon>
        <taxon>Pterygota</taxon>
        <taxon>Neoptera</taxon>
        <taxon>Endopterygota</taxon>
        <taxon>Coleoptera</taxon>
        <taxon>Polyphaga</taxon>
        <taxon>Cucujiformia</taxon>
        <taxon>Tenebrionidae</taxon>
        <taxon>Zophobas</taxon>
    </lineage>
</organism>
<evidence type="ECO:0000313" key="3">
    <source>
        <dbReference type="Proteomes" id="UP001168821"/>
    </source>
</evidence>
<dbReference type="Pfam" id="PF02958">
    <property type="entry name" value="EcKL"/>
    <property type="match status" value="1"/>
</dbReference>
<dbReference type="Proteomes" id="UP001168821">
    <property type="component" value="Unassembled WGS sequence"/>
</dbReference>
<sequence>MFEEKILHCVSLIVRKENLSKYKLQFGEETKKGDGYFAKVIFTTVTGTTVNGEEKIWEFAVKMSTSNEKLRRQTPVKEFFEREIYLYEQIIPSFKNFQEEMKVDKNMLDVIPTCYLAESLQDCEIVVLENLRTHGFSLWDRKIPTTYDYIKLVLQAYAKWHCFSLAMRHKSAATFEKLTENYVHLFPYFILKVGLDNIIYEYYEEILDAWENDTELKENRFSKSDIKNILTNLVSEDPHSSVILHGDCWTNNFMFKVEEKSQRPVGVRIIDLQLSGLGSPVLDLSVFIYACVDVEKHKNVEELLKIYYDFLSENLRQFKCDPSKIFSYDKLLNHWKTFSCYGLILGIFLLKFSLGESDEVPDFVDSANRGKEFLENFYFHIAKEETYFQRIKNNIIHYTANLK</sequence>
<dbReference type="InterPro" id="IPR004119">
    <property type="entry name" value="EcKL"/>
</dbReference>
<dbReference type="AlphaFoldDB" id="A0AA38MT45"/>
<keyword evidence="3" id="KW-1185">Reference proteome</keyword>
<dbReference type="Gene3D" id="3.90.1200.10">
    <property type="match status" value="1"/>
</dbReference>
<dbReference type="SUPFAM" id="SSF56112">
    <property type="entry name" value="Protein kinase-like (PK-like)"/>
    <property type="match status" value="1"/>
</dbReference>
<accession>A0AA38MT45</accession>
<dbReference type="EMBL" id="JALNTZ010000001">
    <property type="protein sequence ID" value="KAJ3666351.1"/>
    <property type="molecule type" value="Genomic_DNA"/>
</dbReference>